<accession>A0A117M159</accession>
<evidence type="ECO:0000256" key="4">
    <source>
        <dbReference type="ARBA" id="ARBA00022692"/>
    </source>
</evidence>
<dbReference type="AlphaFoldDB" id="A0A117M159"/>
<feature type="transmembrane region" description="Helical" evidence="7">
    <location>
        <begin position="365"/>
        <end position="388"/>
    </location>
</feature>
<proteinExistence type="inferred from homology"/>
<comment type="subcellular location">
    <subcellularLocation>
        <location evidence="1">Cell membrane</location>
        <topology evidence="1">Multi-pass membrane protein</topology>
    </subcellularLocation>
</comment>
<protein>
    <submittedName>
        <fullName evidence="8">Uncharacterized protein</fullName>
    </submittedName>
</protein>
<dbReference type="PATRIC" id="fig|294710.3.peg.61"/>
<feature type="transmembrane region" description="Helical" evidence="7">
    <location>
        <begin position="80"/>
        <end position="97"/>
    </location>
</feature>
<reference evidence="9" key="1">
    <citation type="journal article" date="2015" name="MBio">
        <title>Genome-Resolved Metagenomic Analysis Reveals Roles for Candidate Phyla and Other Microbial Community Members in Biogeochemical Transformations in Oil Reservoirs.</title>
        <authorList>
            <person name="Hu P."/>
            <person name="Tom L."/>
            <person name="Singh A."/>
            <person name="Thomas B.C."/>
            <person name="Baker B.J."/>
            <person name="Piceno Y.M."/>
            <person name="Andersen G.L."/>
            <person name="Banfield J.F."/>
        </authorList>
    </citation>
    <scope>NUCLEOTIDE SEQUENCE [LARGE SCALE GENOMIC DNA]</scope>
</reference>
<feature type="transmembrane region" description="Helical" evidence="7">
    <location>
        <begin position="215"/>
        <end position="232"/>
    </location>
</feature>
<evidence type="ECO:0000256" key="2">
    <source>
        <dbReference type="ARBA" id="ARBA00007430"/>
    </source>
</evidence>
<dbReference type="GO" id="GO:0005886">
    <property type="term" value="C:plasma membrane"/>
    <property type="evidence" value="ECO:0007669"/>
    <property type="project" value="UniProtKB-SubCell"/>
</dbReference>
<feature type="transmembrane region" description="Helical" evidence="7">
    <location>
        <begin position="400"/>
        <end position="419"/>
    </location>
</feature>
<feature type="transmembrane region" description="Helical" evidence="7">
    <location>
        <begin position="425"/>
        <end position="444"/>
    </location>
</feature>
<dbReference type="Proteomes" id="UP000053860">
    <property type="component" value="Unassembled WGS sequence"/>
</dbReference>
<feature type="transmembrane region" description="Helical" evidence="7">
    <location>
        <begin position="153"/>
        <end position="174"/>
    </location>
</feature>
<keyword evidence="3" id="KW-1003">Cell membrane</keyword>
<organism evidence="8 9">
    <name type="scientific">Proteiniphilum acetatigenes</name>
    <dbReference type="NCBI Taxonomy" id="294710"/>
    <lineage>
        <taxon>Bacteria</taxon>
        <taxon>Pseudomonadati</taxon>
        <taxon>Bacteroidota</taxon>
        <taxon>Bacteroidia</taxon>
        <taxon>Bacteroidales</taxon>
        <taxon>Dysgonomonadaceae</taxon>
        <taxon>Proteiniphilum</taxon>
    </lineage>
</organism>
<dbReference type="PANTHER" id="PTHR30250">
    <property type="entry name" value="PST FAMILY PREDICTED COLANIC ACID TRANSPORTER"/>
    <property type="match status" value="1"/>
</dbReference>
<evidence type="ECO:0000256" key="5">
    <source>
        <dbReference type="ARBA" id="ARBA00022989"/>
    </source>
</evidence>
<feature type="transmembrane region" description="Helical" evidence="7">
    <location>
        <begin position="482"/>
        <end position="501"/>
    </location>
</feature>
<evidence type="ECO:0000313" key="9">
    <source>
        <dbReference type="Proteomes" id="UP000053860"/>
    </source>
</evidence>
<gene>
    <name evidence="8" type="ORF">XD92_0124</name>
</gene>
<keyword evidence="4 7" id="KW-0812">Transmembrane</keyword>
<evidence type="ECO:0000256" key="3">
    <source>
        <dbReference type="ARBA" id="ARBA00022475"/>
    </source>
</evidence>
<feature type="transmembrane region" description="Helical" evidence="7">
    <location>
        <begin position="253"/>
        <end position="274"/>
    </location>
</feature>
<feature type="transmembrane region" description="Helical" evidence="7">
    <location>
        <begin position="186"/>
        <end position="209"/>
    </location>
</feature>
<dbReference type="EMBL" id="LGGN01000010">
    <property type="protein sequence ID" value="KUK78686.1"/>
    <property type="molecule type" value="Genomic_DNA"/>
</dbReference>
<feature type="transmembrane region" description="Helical" evidence="7">
    <location>
        <begin position="118"/>
        <end position="141"/>
    </location>
</feature>
<comment type="similarity">
    <text evidence="2">Belongs to the polysaccharide synthase family.</text>
</comment>
<dbReference type="CDD" id="cd13127">
    <property type="entry name" value="MATE_tuaB_like"/>
    <property type="match status" value="1"/>
</dbReference>
<dbReference type="Pfam" id="PF13440">
    <property type="entry name" value="Polysacc_synt_3"/>
    <property type="match status" value="1"/>
</dbReference>
<evidence type="ECO:0000256" key="7">
    <source>
        <dbReference type="SAM" id="Phobius"/>
    </source>
</evidence>
<sequence>MPTNLFIQQAINWYKESKSEECYLFLQPKPKPQQHLMTEPTLKHQTTVSLFWSFLDKFGQQLIYLGSSIVLMRILDPSEYGLIGALAVFIAFSTLLIDSGFTRALLNRKQISPEEYSTVFYFNLAISGILYLLLFAMAPFLAQLFHEPRIAPIARILFLSLVLNAGGMIQQTLLTKKADFRGLTRLNIGAQVIAVAASIVMAVNGFGVWSLVTQTVLYALFRTLFLWIYSKWIPLQVFSIKLLRTFTGLSNKLLLTSLISAVFNNIYPSIIAFFYPNAMKQVGYYSQANKYQEIPFGILSNTYRQVSMLVLPEIHEQTERTKRVVSKMIKSLAFLSFPIGFLMILIAEPAFVFLFKDKWLPAVPYFQVLCLAGMVSPFAFVLNELFIAREKANYFLGVEIIRRGILVLLIALLFRYGIMGLAASWVIYTWITLIISLVLTRKLIGYTLTNFVKDAFPYAILAFVSVAAGYFITLHIDENLPFLLVNMFVSGLLYLLLCGMCKLEMTREIKQWLFKKEYEKNN</sequence>
<keyword evidence="6 7" id="KW-0472">Membrane</keyword>
<feature type="transmembrane region" description="Helical" evidence="7">
    <location>
        <begin position="332"/>
        <end position="353"/>
    </location>
</feature>
<dbReference type="InterPro" id="IPR050833">
    <property type="entry name" value="Poly_Biosynth_Transport"/>
</dbReference>
<keyword evidence="5 7" id="KW-1133">Transmembrane helix</keyword>
<evidence type="ECO:0000256" key="1">
    <source>
        <dbReference type="ARBA" id="ARBA00004651"/>
    </source>
</evidence>
<comment type="caution">
    <text evidence="8">The sequence shown here is derived from an EMBL/GenBank/DDBJ whole genome shotgun (WGS) entry which is preliminary data.</text>
</comment>
<evidence type="ECO:0000313" key="8">
    <source>
        <dbReference type="EMBL" id="KUK78686.1"/>
    </source>
</evidence>
<name>A0A117M159_9BACT</name>
<feature type="transmembrane region" description="Helical" evidence="7">
    <location>
        <begin position="456"/>
        <end position="476"/>
    </location>
</feature>
<dbReference type="PANTHER" id="PTHR30250:SF10">
    <property type="entry name" value="LIPOPOLYSACCHARIDE BIOSYNTHESIS PROTEIN WZXC"/>
    <property type="match status" value="1"/>
</dbReference>
<evidence type="ECO:0000256" key="6">
    <source>
        <dbReference type="ARBA" id="ARBA00023136"/>
    </source>
</evidence>